<dbReference type="Proteomes" id="UP000054928">
    <property type="component" value="Unassembled WGS sequence"/>
</dbReference>
<reference evidence="2" key="1">
    <citation type="submission" date="2014-09" db="EMBL/GenBank/DDBJ databases">
        <authorList>
            <person name="Sharma Rahul"/>
            <person name="Thines Marco"/>
        </authorList>
    </citation>
    <scope>NUCLEOTIDE SEQUENCE [LARGE SCALE GENOMIC DNA]</scope>
</reference>
<name>A0A0P1B1Q6_PLAHL</name>
<evidence type="ECO:0000313" key="1">
    <source>
        <dbReference type="EMBL" id="CEG48124.1"/>
    </source>
</evidence>
<dbReference type="GeneID" id="59052903"/>
<protein>
    <submittedName>
        <fullName evidence="1">Uncharacterized protein</fullName>
    </submittedName>
</protein>
<dbReference type="EMBL" id="CCYD01002887">
    <property type="protein sequence ID" value="CEG48124.1"/>
    <property type="molecule type" value="Genomic_DNA"/>
</dbReference>
<organism evidence="1 2">
    <name type="scientific">Plasmopara halstedii</name>
    <name type="common">Downy mildew of sunflower</name>
    <dbReference type="NCBI Taxonomy" id="4781"/>
    <lineage>
        <taxon>Eukaryota</taxon>
        <taxon>Sar</taxon>
        <taxon>Stramenopiles</taxon>
        <taxon>Oomycota</taxon>
        <taxon>Peronosporomycetes</taxon>
        <taxon>Peronosporales</taxon>
        <taxon>Peronosporaceae</taxon>
        <taxon>Plasmopara</taxon>
    </lineage>
</organism>
<keyword evidence="2" id="KW-1185">Reference proteome</keyword>
<sequence length="59" mass="7051">MRLVGHESQHFVGLRWRLDKSDSSFRLTHKHLDVMYRRYRDGSQIEFGTSSGQQLFHCL</sequence>
<dbReference type="RefSeq" id="XP_036263441.1">
    <property type="nucleotide sequence ID" value="XM_036407193.1"/>
</dbReference>
<proteinExistence type="predicted"/>
<dbReference type="AlphaFoldDB" id="A0A0P1B1Q6"/>
<evidence type="ECO:0000313" key="2">
    <source>
        <dbReference type="Proteomes" id="UP000054928"/>
    </source>
</evidence>
<accession>A0A0P1B1Q6</accession>